<dbReference type="PANTHER" id="PTHR12878:SF0">
    <property type="entry name" value="NADH DEHYDROGENASE [UBIQUINONE] 1 ALPHA SUBCOMPLEX SUBUNIT 2"/>
    <property type="match status" value="1"/>
</dbReference>
<comment type="caution">
    <text evidence="11">The sequence shown here is derived from an EMBL/GenBank/DDBJ whole genome shotgun (WGS) entry which is preliminary data.</text>
</comment>
<dbReference type="RefSeq" id="XP_064771382.1">
    <property type="nucleotide sequence ID" value="XM_064915135.1"/>
</dbReference>
<keyword evidence="5" id="KW-0679">Respiratory chain</keyword>
<feature type="domain" description="Ribosomal protein/NADH dehydrogenase" evidence="10">
    <location>
        <begin position="20"/>
        <end position="93"/>
    </location>
</feature>
<comment type="similarity">
    <text evidence="3">Belongs to the complex I NDUFA2 subunit family.</text>
</comment>
<dbReference type="EMBL" id="JBBJBU010000001">
    <property type="protein sequence ID" value="KAK7208349.1"/>
    <property type="molecule type" value="Genomic_DNA"/>
</dbReference>
<evidence type="ECO:0000256" key="1">
    <source>
        <dbReference type="ARBA" id="ARBA00003195"/>
    </source>
</evidence>
<proteinExistence type="inferred from homology"/>
<reference evidence="11 12" key="1">
    <citation type="submission" date="2024-03" db="EMBL/GenBank/DDBJ databases">
        <title>Genome-scale model development and genomic sequencing of the oleaginous clade Lipomyces.</title>
        <authorList>
            <consortium name="Lawrence Berkeley National Laboratory"/>
            <person name="Czajka J.J."/>
            <person name="Han Y."/>
            <person name="Kim J."/>
            <person name="Mondo S.J."/>
            <person name="Hofstad B.A."/>
            <person name="Robles A."/>
            <person name="Haridas S."/>
            <person name="Riley R."/>
            <person name="LaButti K."/>
            <person name="Pangilinan J."/>
            <person name="Andreopoulos W."/>
            <person name="Lipzen A."/>
            <person name="Yan J."/>
            <person name="Wang M."/>
            <person name="Ng V."/>
            <person name="Grigoriev I.V."/>
            <person name="Spatafora J.W."/>
            <person name="Magnuson J.K."/>
            <person name="Baker S.E."/>
            <person name="Pomraning K.R."/>
        </authorList>
    </citation>
    <scope>NUCLEOTIDE SEQUENCE [LARGE SCALE GENOMIC DNA]</scope>
    <source>
        <strain evidence="11 12">Phaff 52-87</strain>
    </source>
</reference>
<organism evidence="11 12">
    <name type="scientific">Myxozyma melibiosi</name>
    <dbReference type="NCBI Taxonomy" id="54550"/>
    <lineage>
        <taxon>Eukaryota</taxon>
        <taxon>Fungi</taxon>
        <taxon>Dikarya</taxon>
        <taxon>Ascomycota</taxon>
        <taxon>Saccharomycotina</taxon>
        <taxon>Lipomycetes</taxon>
        <taxon>Lipomycetales</taxon>
        <taxon>Lipomycetaceae</taxon>
        <taxon>Myxozyma</taxon>
    </lineage>
</organism>
<gene>
    <name evidence="11" type="ORF">BZA70DRAFT_46510</name>
</gene>
<keyword evidence="6" id="KW-0999">Mitochondrion inner membrane</keyword>
<evidence type="ECO:0000256" key="3">
    <source>
        <dbReference type="ARBA" id="ARBA00008939"/>
    </source>
</evidence>
<dbReference type="InterPro" id="IPR007741">
    <property type="entry name" value="Ribosomal_mL43/mS25/NADH_DH"/>
</dbReference>
<keyword evidence="7" id="KW-0249">Electron transport</keyword>
<evidence type="ECO:0000313" key="11">
    <source>
        <dbReference type="EMBL" id="KAK7208349.1"/>
    </source>
</evidence>
<evidence type="ECO:0000256" key="9">
    <source>
        <dbReference type="ARBA" id="ARBA00023136"/>
    </source>
</evidence>
<dbReference type="PANTHER" id="PTHR12878">
    <property type="entry name" value="NADH-UBIQUINONE OXIDOREDUCTASE B8 SUBUNIT"/>
    <property type="match status" value="1"/>
</dbReference>
<dbReference type="Pfam" id="PF05047">
    <property type="entry name" value="L51_S25_CI-B8"/>
    <property type="match status" value="1"/>
</dbReference>
<dbReference type="PIRSF" id="PIRSF005822">
    <property type="entry name" value="NDUA2"/>
    <property type="match status" value="1"/>
</dbReference>
<evidence type="ECO:0000256" key="6">
    <source>
        <dbReference type="ARBA" id="ARBA00022792"/>
    </source>
</evidence>
<keyword evidence="9" id="KW-0472">Membrane</keyword>
<keyword evidence="12" id="KW-1185">Reference proteome</keyword>
<dbReference type="Proteomes" id="UP001498771">
    <property type="component" value="Unassembled WGS sequence"/>
</dbReference>
<sequence>MASKYAFPKALKELRFHLCQTGEASTPLRSFLTKAYPVMKKHNPYTPILIREAAGVPPQLIARYEFGKEVKLPLDGVSAAQLEKTVQSFVLTPQ</sequence>
<dbReference type="SMART" id="SM00916">
    <property type="entry name" value="L51_S25_CI-B8"/>
    <property type="match status" value="1"/>
</dbReference>
<name>A0ABR1FER2_9ASCO</name>
<evidence type="ECO:0000256" key="2">
    <source>
        <dbReference type="ARBA" id="ARBA00004443"/>
    </source>
</evidence>
<comment type="function">
    <text evidence="1">Accessory subunit of the mitochondrial membrane respiratory chain NADH dehydrogenase (Complex I), that is believed not to be involved in catalysis. Complex I functions in the transfer of electrons from NADH to the respiratory chain. The immediate electron acceptor for the enzyme is believed to be ubiquinone.</text>
</comment>
<comment type="subcellular location">
    <subcellularLocation>
        <location evidence="2">Mitochondrion inner membrane</location>
        <topology evidence="2">Peripheral membrane protein</topology>
        <orientation evidence="2">Matrix side</orientation>
    </subcellularLocation>
</comment>
<accession>A0ABR1FER2</accession>
<evidence type="ECO:0000256" key="8">
    <source>
        <dbReference type="ARBA" id="ARBA00023128"/>
    </source>
</evidence>
<evidence type="ECO:0000259" key="10">
    <source>
        <dbReference type="SMART" id="SM00916"/>
    </source>
</evidence>
<dbReference type="InterPro" id="IPR036249">
    <property type="entry name" value="Thioredoxin-like_sf"/>
</dbReference>
<evidence type="ECO:0000256" key="4">
    <source>
        <dbReference type="ARBA" id="ARBA00022448"/>
    </source>
</evidence>
<keyword evidence="4" id="KW-0813">Transport</keyword>
<dbReference type="SUPFAM" id="SSF52833">
    <property type="entry name" value="Thioredoxin-like"/>
    <property type="match status" value="1"/>
</dbReference>
<protein>
    <submittedName>
        <fullName evidence="11">NI8M subunit of mitochondrial NADH:ubiquinone oxidoreductase</fullName>
    </submittedName>
</protein>
<evidence type="ECO:0000256" key="5">
    <source>
        <dbReference type="ARBA" id="ARBA00022660"/>
    </source>
</evidence>
<dbReference type="Gene3D" id="3.40.30.10">
    <property type="entry name" value="Glutaredoxin"/>
    <property type="match status" value="1"/>
</dbReference>
<evidence type="ECO:0000256" key="7">
    <source>
        <dbReference type="ARBA" id="ARBA00022982"/>
    </source>
</evidence>
<evidence type="ECO:0000313" key="12">
    <source>
        <dbReference type="Proteomes" id="UP001498771"/>
    </source>
</evidence>
<keyword evidence="8" id="KW-0496">Mitochondrion</keyword>
<dbReference type="InterPro" id="IPR016464">
    <property type="entry name" value="NADH_Ub_cplx-1_asu_su-2"/>
</dbReference>
<dbReference type="GeneID" id="90040647"/>